<name>A0A150WDT9_BDEBC</name>
<feature type="binding site" evidence="7">
    <location>
        <position position="59"/>
    </location>
    <ligand>
        <name>Zn(2+)</name>
        <dbReference type="ChEBI" id="CHEBI:29105"/>
        <label>1</label>
    </ligand>
</feature>
<dbReference type="InterPro" id="IPR036866">
    <property type="entry name" value="RibonucZ/Hydroxyglut_hydro"/>
</dbReference>
<evidence type="ECO:0000256" key="3">
    <source>
        <dbReference type="ARBA" id="ARBA00006759"/>
    </source>
</evidence>
<evidence type="ECO:0000259" key="8">
    <source>
        <dbReference type="SMART" id="SM00849"/>
    </source>
</evidence>
<keyword evidence="5 7" id="KW-0378">Hydrolase</keyword>
<dbReference type="InterPro" id="IPR017782">
    <property type="entry name" value="Hydroxyacylglutathione_Hdrlase"/>
</dbReference>
<dbReference type="PANTHER" id="PTHR43705:SF1">
    <property type="entry name" value="HYDROXYACYLGLUTATHIONE HYDROLASE GLOB"/>
    <property type="match status" value="1"/>
</dbReference>
<dbReference type="InterPro" id="IPR001279">
    <property type="entry name" value="Metallo-B-lactamas"/>
</dbReference>
<dbReference type="Gene3D" id="3.60.15.10">
    <property type="entry name" value="Ribonuclease Z/Hydroxyacylglutathione hydrolase-like"/>
    <property type="match status" value="1"/>
</dbReference>
<organism evidence="9 10">
    <name type="scientific">Bdellovibrio bacteriovorus</name>
    <dbReference type="NCBI Taxonomy" id="959"/>
    <lineage>
        <taxon>Bacteria</taxon>
        <taxon>Pseudomonadati</taxon>
        <taxon>Bdellovibrionota</taxon>
        <taxon>Bdellovibrionia</taxon>
        <taxon>Bdellovibrionales</taxon>
        <taxon>Pseudobdellovibrionaceae</taxon>
        <taxon>Bdellovibrio</taxon>
    </lineage>
</organism>
<dbReference type="GO" id="GO:0004416">
    <property type="term" value="F:hydroxyacylglutathione hydrolase activity"/>
    <property type="evidence" value="ECO:0007669"/>
    <property type="project" value="UniProtKB-UniRule"/>
</dbReference>
<accession>A0A150WDT9</accession>
<dbReference type="PANTHER" id="PTHR43705">
    <property type="entry name" value="HYDROXYACYLGLUTATHIONE HYDROLASE"/>
    <property type="match status" value="1"/>
</dbReference>
<dbReference type="InterPro" id="IPR035680">
    <property type="entry name" value="Clx_II_MBL"/>
</dbReference>
<comment type="catalytic activity">
    <reaction evidence="1 7">
        <text>an S-(2-hydroxyacyl)glutathione + H2O = a 2-hydroxy carboxylate + glutathione + H(+)</text>
        <dbReference type="Rhea" id="RHEA:21864"/>
        <dbReference type="ChEBI" id="CHEBI:15377"/>
        <dbReference type="ChEBI" id="CHEBI:15378"/>
        <dbReference type="ChEBI" id="CHEBI:57925"/>
        <dbReference type="ChEBI" id="CHEBI:58896"/>
        <dbReference type="ChEBI" id="CHEBI:71261"/>
        <dbReference type="EC" id="3.1.2.6"/>
    </reaction>
</comment>
<feature type="binding site" evidence="7">
    <location>
        <position position="64"/>
    </location>
    <ligand>
        <name>Zn(2+)</name>
        <dbReference type="ChEBI" id="CHEBI:29105"/>
        <label>2</label>
    </ligand>
</feature>
<dbReference type="UniPathway" id="UPA00619">
    <property type="reaction ID" value="UER00676"/>
</dbReference>
<dbReference type="RefSeq" id="WP_063244455.1">
    <property type="nucleotide sequence ID" value="NZ_CP168967.1"/>
</dbReference>
<gene>
    <name evidence="7" type="primary">gloB</name>
    <name evidence="9" type="ORF">AZI85_08955</name>
</gene>
<dbReference type="SUPFAM" id="SSF56281">
    <property type="entry name" value="Metallo-hydrolase/oxidoreductase"/>
    <property type="match status" value="1"/>
</dbReference>
<evidence type="ECO:0000256" key="6">
    <source>
        <dbReference type="ARBA" id="ARBA00022833"/>
    </source>
</evidence>
<proteinExistence type="inferred from homology"/>
<dbReference type="EC" id="3.1.2.6" evidence="7"/>
<comment type="similarity">
    <text evidence="3 7">Belongs to the metallo-beta-lactamase superfamily. Glyoxalase II family.</text>
</comment>
<feature type="binding site" evidence="7">
    <location>
        <position position="63"/>
    </location>
    <ligand>
        <name>Zn(2+)</name>
        <dbReference type="ChEBI" id="CHEBI:29105"/>
        <label>2</label>
    </ligand>
</feature>
<dbReference type="InterPro" id="IPR032282">
    <property type="entry name" value="HAGH_C"/>
</dbReference>
<evidence type="ECO:0000256" key="4">
    <source>
        <dbReference type="ARBA" id="ARBA00022723"/>
    </source>
</evidence>
<keyword evidence="6 7" id="KW-0862">Zinc</keyword>
<evidence type="ECO:0000313" key="10">
    <source>
        <dbReference type="Proteomes" id="UP000075391"/>
    </source>
</evidence>
<dbReference type="AlphaFoldDB" id="A0A150WDT9"/>
<evidence type="ECO:0000256" key="7">
    <source>
        <dbReference type="HAMAP-Rule" id="MF_01374"/>
    </source>
</evidence>
<feature type="binding site" evidence="7">
    <location>
        <position position="117"/>
    </location>
    <ligand>
        <name>Zn(2+)</name>
        <dbReference type="ChEBI" id="CHEBI:29105"/>
        <label>1</label>
    </ligand>
</feature>
<dbReference type="SMART" id="SM00849">
    <property type="entry name" value="Lactamase_B"/>
    <property type="match status" value="1"/>
</dbReference>
<evidence type="ECO:0000256" key="2">
    <source>
        <dbReference type="ARBA" id="ARBA00004963"/>
    </source>
</evidence>
<comment type="subunit">
    <text evidence="7">Monomer.</text>
</comment>
<dbReference type="GO" id="GO:0046872">
    <property type="term" value="F:metal ion binding"/>
    <property type="evidence" value="ECO:0007669"/>
    <property type="project" value="UniProtKB-KW"/>
</dbReference>
<feature type="binding site" evidence="7">
    <location>
        <position position="61"/>
    </location>
    <ligand>
        <name>Zn(2+)</name>
        <dbReference type="ChEBI" id="CHEBI:29105"/>
        <label>1</label>
    </ligand>
</feature>
<feature type="binding site" evidence="7">
    <location>
        <position position="174"/>
    </location>
    <ligand>
        <name>Zn(2+)</name>
        <dbReference type="ChEBI" id="CHEBI:29105"/>
        <label>2</label>
    </ligand>
</feature>
<dbReference type="InterPro" id="IPR050110">
    <property type="entry name" value="Glyoxalase_II_hydrolase"/>
</dbReference>
<protein>
    <recommendedName>
        <fullName evidence="7">Hydroxyacylglutathione hydrolase</fullName>
        <ecNumber evidence="7">3.1.2.6</ecNumber>
    </recommendedName>
    <alternativeName>
        <fullName evidence="7">Glyoxalase II</fullName>
        <shortName evidence="7">Glx II</shortName>
    </alternativeName>
</protein>
<sequence>MSSGLLRVELVPIFEDNYVFILIDEDERKALIVDPGEAPPIVQYLKDRELTLDGVLLTHHHNDHIGGTKELVEAFKAPIYAPLKNKNQIPFASEYVQEGDKVQLGSFSFSVMELPGHTLGHVAYWCADKKWLFSGDVLFGLGCGRLFEGTYDQMYQSLQRIKALPPETLVYCTHEYTETNLQFCKMLSSLDDSPITGDDEDLELYENELTNRRGLDIPSVPLKLFIEKKVNPFLLARNVQQFTYLRELRNKG</sequence>
<dbReference type="Pfam" id="PF16123">
    <property type="entry name" value="HAGH_C"/>
    <property type="match status" value="1"/>
</dbReference>
<dbReference type="OrthoDB" id="5290637at2"/>
<comment type="function">
    <text evidence="7">Thiolesterase that catalyzes the hydrolysis of S-D-lactoyl-glutathione to form glutathione and D-lactic acid.</text>
</comment>
<dbReference type="Pfam" id="PF00753">
    <property type="entry name" value="Lactamase_B"/>
    <property type="match status" value="1"/>
</dbReference>
<comment type="pathway">
    <text evidence="2 7">Secondary metabolite metabolism; methylglyoxal degradation; (R)-lactate from methylglyoxal: step 2/2.</text>
</comment>
<keyword evidence="4 7" id="KW-0479">Metal-binding</keyword>
<dbReference type="PIRSF" id="PIRSF005457">
    <property type="entry name" value="Glx"/>
    <property type="match status" value="1"/>
</dbReference>
<dbReference type="NCBIfam" id="TIGR03413">
    <property type="entry name" value="GSH_gloB"/>
    <property type="match status" value="1"/>
</dbReference>
<comment type="caution">
    <text evidence="9">The sequence shown here is derived from an EMBL/GenBank/DDBJ whole genome shotgun (WGS) entry which is preliminary data.</text>
</comment>
<dbReference type="GO" id="GO:0019243">
    <property type="term" value="P:methylglyoxal catabolic process to D-lactate via S-lactoyl-glutathione"/>
    <property type="evidence" value="ECO:0007669"/>
    <property type="project" value="UniProtKB-UniRule"/>
</dbReference>
<reference evidence="9 10" key="1">
    <citation type="submission" date="2016-03" db="EMBL/GenBank/DDBJ databases">
        <authorList>
            <person name="Ploux O."/>
        </authorList>
    </citation>
    <scope>NUCLEOTIDE SEQUENCE [LARGE SCALE GENOMIC DNA]</scope>
    <source>
        <strain evidence="9 10">BER2</strain>
    </source>
</reference>
<feature type="binding site" evidence="7">
    <location>
        <position position="136"/>
    </location>
    <ligand>
        <name>Zn(2+)</name>
        <dbReference type="ChEBI" id="CHEBI:29105"/>
        <label>2</label>
    </ligand>
</feature>
<dbReference type="HAMAP" id="MF_01374">
    <property type="entry name" value="Glyoxalase_2"/>
    <property type="match status" value="1"/>
</dbReference>
<evidence type="ECO:0000313" key="9">
    <source>
        <dbReference type="EMBL" id="KYG61077.1"/>
    </source>
</evidence>
<feature type="domain" description="Metallo-beta-lactamase" evidence="8">
    <location>
        <begin position="16"/>
        <end position="174"/>
    </location>
</feature>
<evidence type="ECO:0000256" key="1">
    <source>
        <dbReference type="ARBA" id="ARBA00001623"/>
    </source>
</evidence>
<feature type="binding site" evidence="7">
    <location>
        <position position="136"/>
    </location>
    <ligand>
        <name>Zn(2+)</name>
        <dbReference type="ChEBI" id="CHEBI:29105"/>
        <label>1</label>
    </ligand>
</feature>
<dbReference type="CDD" id="cd07723">
    <property type="entry name" value="hydroxyacylglutathione_hydrolase_MBL-fold"/>
    <property type="match status" value="1"/>
</dbReference>
<dbReference type="EMBL" id="LUKF01000017">
    <property type="protein sequence ID" value="KYG61077.1"/>
    <property type="molecule type" value="Genomic_DNA"/>
</dbReference>
<dbReference type="Proteomes" id="UP000075391">
    <property type="component" value="Unassembled WGS sequence"/>
</dbReference>
<evidence type="ECO:0000256" key="5">
    <source>
        <dbReference type="ARBA" id="ARBA00022801"/>
    </source>
</evidence>
<comment type="cofactor">
    <cofactor evidence="7">
        <name>Zn(2+)</name>
        <dbReference type="ChEBI" id="CHEBI:29105"/>
    </cofactor>
    <text evidence="7">Binds 2 Zn(2+) ions per subunit.</text>
</comment>